<dbReference type="OrthoDB" id="9805828at2"/>
<evidence type="ECO:0000256" key="5">
    <source>
        <dbReference type="SAM" id="SignalP"/>
    </source>
</evidence>
<dbReference type="AlphaFoldDB" id="A0A562MH79"/>
<dbReference type="Gene3D" id="1.10.760.10">
    <property type="entry name" value="Cytochrome c-like domain"/>
    <property type="match status" value="1"/>
</dbReference>
<organism evidence="7 8">
    <name type="scientific">Mesorhizobium tianshanense</name>
    <dbReference type="NCBI Taxonomy" id="39844"/>
    <lineage>
        <taxon>Bacteria</taxon>
        <taxon>Pseudomonadati</taxon>
        <taxon>Pseudomonadota</taxon>
        <taxon>Alphaproteobacteria</taxon>
        <taxon>Hyphomicrobiales</taxon>
        <taxon>Phyllobacteriaceae</taxon>
        <taxon>Mesorhizobium</taxon>
    </lineage>
</organism>
<dbReference type="Proteomes" id="UP000317122">
    <property type="component" value="Unassembled WGS sequence"/>
</dbReference>
<feature type="domain" description="Cytochrome c" evidence="6">
    <location>
        <begin position="30"/>
        <end position="109"/>
    </location>
</feature>
<dbReference type="RefSeq" id="WP_145723118.1">
    <property type="nucleotide sequence ID" value="NZ_BSPF01000130.1"/>
</dbReference>
<evidence type="ECO:0000313" key="8">
    <source>
        <dbReference type="Proteomes" id="UP000317122"/>
    </source>
</evidence>
<keyword evidence="1 4" id="KW-0349">Heme</keyword>
<dbReference type="PROSITE" id="PS51007">
    <property type="entry name" value="CYTC"/>
    <property type="match status" value="1"/>
</dbReference>
<dbReference type="InterPro" id="IPR036909">
    <property type="entry name" value="Cyt_c-like_dom_sf"/>
</dbReference>
<dbReference type="GO" id="GO:0046872">
    <property type="term" value="F:metal ion binding"/>
    <property type="evidence" value="ECO:0007669"/>
    <property type="project" value="UniProtKB-KW"/>
</dbReference>
<protein>
    <submittedName>
        <fullName evidence="7">Cbb3-type cytochrome c oxidase subunit III</fullName>
    </submittedName>
</protein>
<evidence type="ECO:0000256" key="3">
    <source>
        <dbReference type="ARBA" id="ARBA00023004"/>
    </source>
</evidence>
<feature type="signal peptide" evidence="5">
    <location>
        <begin position="1"/>
        <end position="27"/>
    </location>
</feature>
<dbReference type="SUPFAM" id="SSF46626">
    <property type="entry name" value="Cytochrome c"/>
    <property type="match status" value="1"/>
</dbReference>
<dbReference type="GO" id="GO:0009055">
    <property type="term" value="F:electron transfer activity"/>
    <property type="evidence" value="ECO:0007669"/>
    <property type="project" value="InterPro"/>
</dbReference>
<keyword evidence="3 4" id="KW-0408">Iron</keyword>
<sequence length="113" mass="11740">MTIPVRPWATAALGVLALGLTVISAFADEATLELGKRVFLEVSEPRCGVCHTLADAGTTGEVGPILDELKPDAARVRAAVVNGIGPMPANEILTNEQVEAVGLYVSTVANQTK</sequence>
<reference evidence="7 8" key="1">
    <citation type="journal article" date="2015" name="Stand. Genomic Sci.">
        <title>Genomic Encyclopedia of Bacterial and Archaeal Type Strains, Phase III: the genomes of soil and plant-associated and newly described type strains.</title>
        <authorList>
            <person name="Whitman W.B."/>
            <person name="Woyke T."/>
            <person name="Klenk H.P."/>
            <person name="Zhou Y."/>
            <person name="Lilburn T.G."/>
            <person name="Beck B.J."/>
            <person name="De Vos P."/>
            <person name="Vandamme P."/>
            <person name="Eisen J.A."/>
            <person name="Garrity G."/>
            <person name="Hugenholtz P."/>
            <person name="Kyrpides N.C."/>
        </authorList>
    </citation>
    <scope>NUCLEOTIDE SEQUENCE [LARGE SCALE GENOMIC DNA]</scope>
    <source>
        <strain evidence="7 8">CGMCC 1.2546</strain>
    </source>
</reference>
<evidence type="ECO:0000313" key="7">
    <source>
        <dbReference type="EMBL" id="TWI19246.1"/>
    </source>
</evidence>
<evidence type="ECO:0000256" key="4">
    <source>
        <dbReference type="PROSITE-ProRule" id="PRU00433"/>
    </source>
</evidence>
<dbReference type="GO" id="GO:0020037">
    <property type="term" value="F:heme binding"/>
    <property type="evidence" value="ECO:0007669"/>
    <property type="project" value="InterPro"/>
</dbReference>
<keyword evidence="8" id="KW-1185">Reference proteome</keyword>
<accession>A0A562MH79</accession>
<dbReference type="EMBL" id="VLKT01000085">
    <property type="protein sequence ID" value="TWI19246.1"/>
    <property type="molecule type" value="Genomic_DNA"/>
</dbReference>
<keyword evidence="2 4" id="KW-0479">Metal-binding</keyword>
<keyword evidence="5" id="KW-0732">Signal</keyword>
<comment type="caution">
    <text evidence="7">The sequence shown here is derived from an EMBL/GenBank/DDBJ whole genome shotgun (WGS) entry which is preliminary data.</text>
</comment>
<name>A0A562MH79_9HYPH</name>
<feature type="chain" id="PRO_5022224353" evidence="5">
    <location>
        <begin position="28"/>
        <end position="113"/>
    </location>
</feature>
<evidence type="ECO:0000256" key="2">
    <source>
        <dbReference type="ARBA" id="ARBA00022723"/>
    </source>
</evidence>
<evidence type="ECO:0000256" key="1">
    <source>
        <dbReference type="ARBA" id="ARBA00022617"/>
    </source>
</evidence>
<evidence type="ECO:0000259" key="6">
    <source>
        <dbReference type="PROSITE" id="PS51007"/>
    </source>
</evidence>
<gene>
    <name evidence="7" type="ORF">IQ26_07164</name>
</gene>
<dbReference type="InterPro" id="IPR009056">
    <property type="entry name" value="Cyt_c-like_dom"/>
</dbReference>
<proteinExistence type="predicted"/>
<dbReference type="Pfam" id="PF13442">
    <property type="entry name" value="Cytochrome_CBB3"/>
    <property type="match status" value="1"/>
</dbReference>